<evidence type="ECO:0000256" key="15">
    <source>
        <dbReference type="ARBA" id="ARBA00073988"/>
    </source>
</evidence>
<dbReference type="GO" id="GO:0070966">
    <property type="term" value="P:nuclear-transcribed mRNA catabolic process, no-go decay"/>
    <property type="evidence" value="ECO:0007669"/>
    <property type="project" value="EnsemblFungi"/>
</dbReference>
<dbReference type="InterPro" id="IPR015966">
    <property type="entry name" value="tRNA_lig_kin_fungi"/>
</dbReference>
<evidence type="ECO:0000259" key="18">
    <source>
        <dbReference type="Pfam" id="PF08302"/>
    </source>
</evidence>
<keyword evidence="6" id="KW-0547">Nucleotide-binding</keyword>
<keyword evidence="22" id="KW-1185">Reference proteome</keyword>
<evidence type="ECO:0000259" key="20">
    <source>
        <dbReference type="Pfam" id="PF09511"/>
    </source>
</evidence>
<dbReference type="GO" id="GO:0036498">
    <property type="term" value="P:IRE1-mediated unfolded protein response"/>
    <property type="evidence" value="ECO:0007669"/>
    <property type="project" value="EnsemblFungi"/>
</dbReference>
<evidence type="ECO:0000256" key="11">
    <source>
        <dbReference type="ARBA" id="ARBA00023268"/>
    </source>
</evidence>
<feature type="domain" description="tRNA ligase kinase" evidence="19">
    <location>
        <begin position="402"/>
        <end position="570"/>
    </location>
</feature>
<keyword evidence="11" id="KW-0511">Multifunctional enzyme</keyword>
<dbReference type="GO" id="GO:0004113">
    <property type="term" value="F:2',3'-cyclic-nucleotide 3'-phosphodiesterase activity"/>
    <property type="evidence" value="ECO:0007669"/>
    <property type="project" value="EnsemblFungi"/>
</dbReference>
<evidence type="ECO:0000259" key="19">
    <source>
        <dbReference type="Pfam" id="PF08303"/>
    </source>
</evidence>
<evidence type="ECO:0000256" key="4">
    <source>
        <dbReference type="ARBA" id="ARBA00022694"/>
    </source>
</evidence>
<evidence type="ECO:0000313" key="22">
    <source>
        <dbReference type="Proteomes" id="UP000095085"/>
    </source>
</evidence>
<keyword evidence="4 16" id="KW-0819">tRNA processing</keyword>
<feature type="domain" description="tRNA ligase phosphodiesterase" evidence="18">
    <location>
        <begin position="574"/>
        <end position="815"/>
    </location>
</feature>
<feature type="domain" description="T4 RNA ligase 1-like N-terminal" evidence="20">
    <location>
        <begin position="63"/>
        <end position="287"/>
    </location>
</feature>
<dbReference type="GeneID" id="30997239"/>
<dbReference type="GO" id="GO:0004519">
    <property type="term" value="F:endonuclease activity"/>
    <property type="evidence" value="ECO:0007669"/>
    <property type="project" value="UniProtKB-KW"/>
</dbReference>
<dbReference type="PIRSF" id="PIRSF019634">
    <property type="entry name" value="tRNA_lig_yeast"/>
    <property type="match status" value="1"/>
</dbReference>
<dbReference type="GO" id="GO:0005737">
    <property type="term" value="C:cytoplasm"/>
    <property type="evidence" value="ECO:0007669"/>
    <property type="project" value="EnsemblFungi"/>
</dbReference>
<evidence type="ECO:0000256" key="7">
    <source>
        <dbReference type="ARBA" id="ARBA00022759"/>
    </source>
</evidence>
<protein>
    <recommendedName>
        <fullName evidence="15 16">tRNA ligase</fullName>
        <ecNumber evidence="1 16">6.5.1.3</ecNumber>
    </recommendedName>
</protein>
<evidence type="ECO:0000256" key="9">
    <source>
        <dbReference type="ARBA" id="ARBA00022801"/>
    </source>
</evidence>
<reference evidence="22" key="1">
    <citation type="submission" date="2016-05" db="EMBL/GenBank/DDBJ databases">
        <title>Comparative genomics of biotechnologically important yeasts.</title>
        <authorList>
            <consortium name="DOE Joint Genome Institute"/>
            <person name="Riley R."/>
            <person name="Haridas S."/>
            <person name="Wolfe K.H."/>
            <person name="Lopes M.R."/>
            <person name="Hittinger C.T."/>
            <person name="Goker M."/>
            <person name="Salamov A."/>
            <person name="Wisecaver J."/>
            <person name="Long T.M."/>
            <person name="Aerts A.L."/>
            <person name="Barry K."/>
            <person name="Choi C."/>
            <person name="Clum A."/>
            <person name="Coughlan A.Y."/>
            <person name="Deshpande S."/>
            <person name="Douglass A.P."/>
            <person name="Hanson S.J."/>
            <person name="Klenk H.-P."/>
            <person name="Labutti K."/>
            <person name="Lapidus A."/>
            <person name="Lindquist E."/>
            <person name="Lipzen A."/>
            <person name="Meier-Kolthoff J.P."/>
            <person name="Ohm R.A."/>
            <person name="Otillar R.P."/>
            <person name="Pangilinan J."/>
            <person name="Peng Y."/>
            <person name="Rokas A."/>
            <person name="Rosa C.A."/>
            <person name="Scheuner C."/>
            <person name="Sibirny A.A."/>
            <person name="Slot J.C."/>
            <person name="Stielow J.B."/>
            <person name="Sun H."/>
            <person name="Kurtzman C.P."/>
            <person name="Blackwell M."/>
            <person name="Grigoriev I.V."/>
            <person name="Jeffries T.W."/>
        </authorList>
    </citation>
    <scope>NUCLEOTIDE SEQUENCE [LARGE SCALE GENOMIC DNA]</scope>
    <source>
        <strain evidence="22">NRRL Y-1933</strain>
    </source>
</reference>
<dbReference type="GO" id="GO:2000622">
    <property type="term" value="P:regulation of nuclear-transcribed mRNA catabolic process, nonsense-mediated decay"/>
    <property type="evidence" value="ECO:0007669"/>
    <property type="project" value="EnsemblFungi"/>
</dbReference>
<dbReference type="InterPro" id="IPR027417">
    <property type="entry name" value="P-loop_NTPase"/>
</dbReference>
<evidence type="ECO:0000256" key="5">
    <source>
        <dbReference type="ARBA" id="ARBA00022722"/>
    </source>
</evidence>
<dbReference type="GO" id="GO:0005637">
    <property type="term" value="C:nuclear inner membrane"/>
    <property type="evidence" value="ECO:0007669"/>
    <property type="project" value="EnsemblFungi"/>
</dbReference>
<evidence type="ECO:0000256" key="17">
    <source>
        <dbReference type="PIRSR" id="PIRSR019634-50"/>
    </source>
</evidence>
<dbReference type="EMBL" id="KV454539">
    <property type="protein sequence ID" value="ODV68328.1"/>
    <property type="molecule type" value="Genomic_DNA"/>
</dbReference>
<dbReference type="OrthoDB" id="276239at2759"/>
<dbReference type="Pfam" id="PF09511">
    <property type="entry name" value="RNA_lig_T4_1"/>
    <property type="match status" value="1"/>
</dbReference>
<evidence type="ECO:0000313" key="21">
    <source>
        <dbReference type="EMBL" id="ODV68328.1"/>
    </source>
</evidence>
<evidence type="ECO:0000256" key="13">
    <source>
        <dbReference type="ARBA" id="ARBA00055002"/>
    </source>
</evidence>
<dbReference type="FunFam" id="3.40.50.300:FF:001934">
    <property type="entry name" value="tRNA ligase"/>
    <property type="match status" value="1"/>
</dbReference>
<dbReference type="Pfam" id="PF08302">
    <property type="entry name" value="tRNA_lig_CPD"/>
    <property type="match status" value="1"/>
</dbReference>
<dbReference type="STRING" id="984485.A0A1E4RM25"/>
<proteinExistence type="inferred from homology"/>
<evidence type="ECO:0000256" key="12">
    <source>
        <dbReference type="ARBA" id="ARBA00034038"/>
    </source>
</evidence>
<dbReference type="Proteomes" id="UP000095085">
    <property type="component" value="Unassembled WGS sequence"/>
</dbReference>
<keyword evidence="7" id="KW-0255">Endonuclease</keyword>
<gene>
    <name evidence="21" type="ORF">HYPBUDRAFT_165107</name>
</gene>
<keyword evidence="8" id="KW-0418">Kinase</keyword>
<comment type="function">
    <text evidence="13">One of the two proteins required for the splicing of precursor tRNA molecules containing introns. The ligation activity requires three enzymatic activities: phosphorylation of the 5' terminus of the 3' half-tRNA in the presence of ATP, opening of the 2'3'-cyclic phosphodiester bond of the 5' half-tRNA leaving a 2'-phosphomonoester and ligation of the two tRNA halves in an ATP-dependent reaction.</text>
</comment>
<evidence type="ECO:0000256" key="16">
    <source>
        <dbReference type="PIRNR" id="PIRNR019634"/>
    </source>
</evidence>
<keyword evidence="10" id="KW-0067">ATP-binding</keyword>
<keyword evidence="5" id="KW-0540">Nuclease</keyword>
<dbReference type="InterPro" id="IPR019039">
    <property type="entry name" value="T4-Rnl1-like_N"/>
</dbReference>
<evidence type="ECO:0000256" key="3">
    <source>
        <dbReference type="ARBA" id="ARBA00022679"/>
    </source>
</evidence>
<keyword evidence="9" id="KW-0378">Hydrolase</keyword>
<dbReference type="EC" id="6.5.1.3" evidence="1 16"/>
<accession>A0A1E4RM25</accession>
<dbReference type="PANTHER" id="PTHR32004:SF1">
    <property type="entry name" value="TRNA LIGASE"/>
    <property type="match status" value="1"/>
</dbReference>
<dbReference type="GO" id="GO:0005524">
    <property type="term" value="F:ATP binding"/>
    <property type="evidence" value="ECO:0007669"/>
    <property type="project" value="UniProtKB-UniRule"/>
</dbReference>
<dbReference type="InterPro" id="IPR012387">
    <property type="entry name" value="Trl1_fun"/>
</dbReference>
<dbReference type="RefSeq" id="XP_020077395.1">
    <property type="nucleotide sequence ID" value="XM_020222690.1"/>
</dbReference>
<evidence type="ECO:0000256" key="8">
    <source>
        <dbReference type="ARBA" id="ARBA00022777"/>
    </source>
</evidence>
<organism evidence="21 22">
    <name type="scientific">Hyphopichia burtonii NRRL Y-1933</name>
    <dbReference type="NCBI Taxonomy" id="984485"/>
    <lineage>
        <taxon>Eukaryota</taxon>
        <taxon>Fungi</taxon>
        <taxon>Dikarya</taxon>
        <taxon>Ascomycota</taxon>
        <taxon>Saccharomycotina</taxon>
        <taxon>Pichiomycetes</taxon>
        <taxon>Debaryomycetaceae</taxon>
        <taxon>Hyphopichia</taxon>
    </lineage>
</organism>
<dbReference type="InterPro" id="IPR015965">
    <property type="entry name" value="tRNA_lig_PDEase"/>
</dbReference>
<keyword evidence="3" id="KW-0808">Transferase</keyword>
<evidence type="ECO:0000256" key="1">
    <source>
        <dbReference type="ARBA" id="ARBA00012724"/>
    </source>
</evidence>
<evidence type="ECO:0000256" key="2">
    <source>
        <dbReference type="ARBA" id="ARBA00022598"/>
    </source>
</evidence>
<dbReference type="Gene3D" id="3.40.50.300">
    <property type="entry name" value="P-loop containing nucleotide triphosphate hydrolases"/>
    <property type="match status" value="1"/>
</dbReference>
<sequence>MKIDTEEQVADLISKLEEATKLKKNGRCLKSTHSLPIAHEPVQSWKFNEWDYGKEQKIQLPCKARGLFTIGNRIVVRGYDKFFNVNEIPATKTQSLKSKTQPSYDLSLKENGCIIFISGLANGELIVCSKHSVGARDDLTRNHAVQGELEINKQLKRLGKSTKDLAIQLYELNLTAVAELCDDDFEEHVLEYSKENSGLYLHGLNYNTIKFQTCPIPEVNDFANNWGFKKIDSFQISGWDKLWDFLNQCAISGTYQNREIEGFVIRTKLNGTNDDFFFKFKFEEPYLLYRQFREVTKKYIRDANILKIIQGIKKHKFITLKYLEFIRDYFNKYPELKDDYLKGFGIIKMRKLFLKENNLSETSGMDLIGIDEKQSQNVDETKKLEEKLASLSLNSIKTYKYILIPIATIGCGKTTTFQTLTNCFPHWKHVQNDNIGSGKQAKIQLVDQTLTYLEDKDCKLVFCDRNNHQFRERDQLLKDFDKHRINHLSSDIGLKYVAINFIKKDLTEDQLWNITYDRIVKRGDNHQSIKSSTDSKLAQLIMKGFIKRLQPLNTERHPDCEFDLVIDMDIDDNSSKSNATKILNKLSSEFPDLFDKQNLPSSDKIDEAFQKALEYKPVFTKTFGRSSAQASSKKTDSNQKKKKKSIAYYGIGINDTQKFKHLINDKLVNNETWIQLCKQDRLQPNYHVTLSHILSVKDDEKLKIKWDQLTDQLQIKSDQLNDECDAVPVKFFGDIGLKRIVVVSNKLVTVEAELVRSLNGNFEELDQFPYTNKYLHVTLGTTEPEIKPFLSNVYIEELHNSLSKESIEDGIYTVKEDTVEVINFNTILEKQQCFYHF</sequence>
<feature type="active site" description="N6-AMP-lysine intermediate" evidence="17">
    <location>
        <position position="109"/>
    </location>
</feature>
<dbReference type="Pfam" id="PF08303">
    <property type="entry name" value="tRNA_lig_kinase"/>
    <property type="match status" value="1"/>
</dbReference>
<dbReference type="GO" id="GO:0006388">
    <property type="term" value="P:tRNA splicing, via endonucleolytic cleavage and ligation"/>
    <property type="evidence" value="ECO:0007669"/>
    <property type="project" value="UniProtKB-UniRule"/>
</dbReference>
<dbReference type="AlphaFoldDB" id="A0A1E4RM25"/>
<dbReference type="GO" id="GO:0003972">
    <property type="term" value="F:RNA ligase (ATP) activity"/>
    <property type="evidence" value="ECO:0007669"/>
    <property type="project" value="UniProtKB-UniRule"/>
</dbReference>
<comment type="similarity">
    <text evidence="14 16">Belongs to the TRL1 family.</text>
</comment>
<name>A0A1E4RM25_9ASCO</name>
<dbReference type="PANTHER" id="PTHR32004">
    <property type="entry name" value="TRNA LIGASE"/>
    <property type="match status" value="1"/>
</dbReference>
<evidence type="ECO:0000256" key="14">
    <source>
        <dbReference type="ARBA" id="ARBA00061627"/>
    </source>
</evidence>
<evidence type="ECO:0000256" key="6">
    <source>
        <dbReference type="ARBA" id="ARBA00022741"/>
    </source>
</evidence>
<comment type="catalytic activity">
    <reaction evidence="12 16">
        <text>ATP + (ribonucleotide)n-3'-hydroxyl + 5'-phospho-(ribonucleotide)m = (ribonucleotide)n+m + AMP + diphosphate.</text>
        <dbReference type="EC" id="6.5.1.3"/>
    </reaction>
</comment>
<dbReference type="GO" id="GO:0051730">
    <property type="term" value="F:GTP-dependent polyribonucleotide 5'-hydroxyl-kinase activity"/>
    <property type="evidence" value="ECO:0007669"/>
    <property type="project" value="EnsemblFungi"/>
</dbReference>
<dbReference type="GO" id="GO:0032056">
    <property type="term" value="P:positive regulation of translation in response to stress"/>
    <property type="evidence" value="ECO:0007669"/>
    <property type="project" value="EnsemblFungi"/>
</dbReference>
<keyword evidence="2 16" id="KW-0436">Ligase</keyword>
<evidence type="ECO:0000256" key="10">
    <source>
        <dbReference type="ARBA" id="ARBA00022840"/>
    </source>
</evidence>